<comment type="function">
    <text evidence="3">Co-chaperone involved in the maturation of iron-sulfur cluster-containing proteins. Seems to help targeting proteins to be folded toward HscA.</text>
</comment>
<keyword evidence="7" id="KW-1185">Reference proteome</keyword>
<proteinExistence type="inferred from homology"/>
<dbReference type="Gene3D" id="1.20.1280.20">
    <property type="entry name" value="HscB, C-terminal domain"/>
    <property type="match status" value="1"/>
</dbReference>
<dbReference type="EMBL" id="PQVF01000003">
    <property type="protein sequence ID" value="POY37864.1"/>
    <property type="molecule type" value="Genomic_DNA"/>
</dbReference>
<keyword evidence="4" id="KW-0175">Coiled coil</keyword>
<dbReference type="GO" id="GO:0044571">
    <property type="term" value="P:[2Fe-2S] cluster assembly"/>
    <property type="evidence" value="ECO:0007669"/>
    <property type="project" value="InterPro"/>
</dbReference>
<feature type="coiled-coil region" evidence="4">
    <location>
        <begin position="106"/>
        <end position="133"/>
    </location>
</feature>
<name>A0A2S5A5S0_9SPHI</name>
<dbReference type="SUPFAM" id="SSF47144">
    <property type="entry name" value="HSC20 (HSCB), C-terminal oligomerisation domain"/>
    <property type="match status" value="1"/>
</dbReference>
<evidence type="ECO:0000256" key="2">
    <source>
        <dbReference type="ARBA" id="ARBA00023186"/>
    </source>
</evidence>
<dbReference type="PANTHER" id="PTHR14021">
    <property type="entry name" value="IRON-SULFUR CLUSTER CO-CHAPERONE PROTEIN HSCB"/>
    <property type="match status" value="1"/>
</dbReference>
<dbReference type="InterPro" id="IPR009073">
    <property type="entry name" value="HscB_oligo_C"/>
</dbReference>
<evidence type="ECO:0000259" key="5">
    <source>
        <dbReference type="PROSITE" id="PS50076"/>
    </source>
</evidence>
<dbReference type="GO" id="GO:0051087">
    <property type="term" value="F:protein-folding chaperone binding"/>
    <property type="evidence" value="ECO:0007669"/>
    <property type="project" value="InterPro"/>
</dbReference>
<dbReference type="GO" id="GO:0001671">
    <property type="term" value="F:ATPase activator activity"/>
    <property type="evidence" value="ECO:0007669"/>
    <property type="project" value="InterPro"/>
</dbReference>
<dbReference type="RefSeq" id="WP_103787995.1">
    <property type="nucleotide sequence ID" value="NZ_PQVF01000003.1"/>
</dbReference>
<dbReference type="InterPro" id="IPR036386">
    <property type="entry name" value="HscB_C_sf"/>
</dbReference>
<accession>A0A2S5A5S0</accession>
<reference evidence="6 7" key="1">
    <citation type="submission" date="2018-01" db="EMBL/GenBank/DDBJ databases">
        <authorList>
            <person name="Gaut B.S."/>
            <person name="Morton B.R."/>
            <person name="Clegg M.T."/>
            <person name="Duvall M.R."/>
        </authorList>
    </citation>
    <scope>NUCLEOTIDE SEQUENCE [LARGE SCALE GENOMIC DNA]</scope>
    <source>
        <strain evidence="6 7">HR-AV</strain>
    </source>
</reference>
<dbReference type="InterPro" id="IPR001623">
    <property type="entry name" value="DnaJ_domain"/>
</dbReference>
<dbReference type="Gene3D" id="1.10.287.110">
    <property type="entry name" value="DnaJ domain"/>
    <property type="match status" value="1"/>
</dbReference>
<dbReference type="OrthoDB" id="287587at2"/>
<keyword evidence="2" id="KW-0143">Chaperone</keyword>
<comment type="similarity">
    <text evidence="1">Belongs to the HscB family.</text>
</comment>
<dbReference type="PANTHER" id="PTHR14021:SF15">
    <property type="entry name" value="IRON-SULFUR CLUSTER CO-CHAPERONE PROTEIN HSCB"/>
    <property type="match status" value="1"/>
</dbReference>
<evidence type="ECO:0000256" key="4">
    <source>
        <dbReference type="SAM" id="Coils"/>
    </source>
</evidence>
<sequence length="177" mass="21362">MNYFQFYDIPVSFHPDENLLKKKFYALSKEYHPDFYVNESEEKQNEVLELSTQNNNAFKVLSHPVKRLEYILELNNLIQEGEKHQLPQAFLMEMMDINEMLMELEFNEDEQQIAEIKEQVRSLDQVLTEELKELTNGFETLSEEERKNILLKIKDNYYKSKYLLRIQEKLHTFATRN</sequence>
<evidence type="ECO:0000313" key="7">
    <source>
        <dbReference type="Proteomes" id="UP000236893"/>
    </source>
</evidence>
<organism evidence="6 7">
    <name type="scientific">Solitalea longa</name>
    <dbReference type="NCBI Taxonomy" id="2079460"/>
    <lineage>
        <taxon>Bacteria</taxon>
        <taxon>Pseudomonadati</taxon>
        <taxon>Bacteroidota</taxon>
        <taxon>Sphingobacteriia</taxon>
        <taxon>Sphingobacteriales</taxon>
        <taxon>Sphingobacteriaceae</taxon>
        <taxon>Solitalea</taxon>
    </lineage>
</organism>
<gene>
    <name evidence="6" type="primary">hscB</name>
    <name evidence="6" type="ORF">C3K47_04855</name>
</gene>
<dbReference type="AlphaFoldDB" id="A0A2S5A5S0"/>
<evidence type="ECO:0000256" key="1">
    <source>
        <dbReference type="ARBA" id="ARBA00010476"/>
    </source>
</evidence>
<feature type="domain" description="J" evidence="5">
    <location>
        <begin position="2"/>
        <end position="74"/>
    </location>
</feature>
<evidence type="ECO:0000313" key="6">
    <source>
        <dbReference type="EMBL" id="POY37864.1"/>
    </source>
</evidence>
<evidence type="ECO:0000256" key="3">
    <source>
        <dbReference type="ARBA" id="ARBA00025596"/>
    </source>
</evidence>
<dbReference type="InterPro" id="IPR036869">
    <property type="entry name" value="J_dom_sf"/>
</dbReference>
<dbReference type="SUPFAM" id="SSF46565">
    <property type="entry name" value="Chaperone J-domain"/>
    <property type="match status" value="1"/>
</dbReference>
<dbReference type="GO" id="GO:0051259">
    <property type="term" value="P:protein complex oligomerization"/>
    <property type="evidence" value="ECO:0007669"/>
    <property type="project" value="InterPro"/>
</dbReference>
<dbReference type="Proteomes" id="UP000236893">
    <property type="component" value="Unassembled WGS sequence"/>
</dbReference>
<protein>
    <submittedName>
        <fullName evidence="6">Fe-S protein assembly co-chaperone HscB</fullName>
    </submittedName>
</protein>
<dbReference type="PROSITE" id="PS50076">
    <property type="entry name" value="DNAJ_2"/>
    <property type="match status" value="1"/>
</dbReference>
<comment type="caution">
    <text evidence="6">The sequence shown here is derived from an EMBL/GenBank/DDBJ whole genome shotgun (WGS) entry which is preliminary data.</text>
</comment>
<dbReference type="NCBIfam" id="TIGR00714">
    <property type="entry name" value="hscB"/>
    <property type="match status" value="1"/>
</dbReference>
<dbReference type="Pfam" id="PF07743">
    <property type="entry name" value="HSCB_C"/>
    <property type="match status" value="1"/>
</dbReference>
<dbReference type="InterPro" id="IPR004640">
    <property type="entry name" value="HscB"/>
</dbReference>